<dbReference type="EMBL" id="JAVDYC010000001">
    <property type="protein sequence ID" value="MDR7325943.1"/>
    <property type="molecule type" value="Genomic_DNA"/>
</dbReference>
<gene>
    <name evidence="5" type="ORF">J2S44_006193</name>
</gene>
<dbReference type="InterPro" id="IPR000792">
    <property type="entry name" value="Tscrpt_reg_LuxR_C"/>
</dbReference>
<dbReference type="Pfam" id="PF13191">
    <property type="entry name" value="AAA_16"/>
    <property type="match status" value="1"/>
</dbReference>
<dbReference type="GO" id="GO:0005737">
    <property type="term" value="C:cytoplasm"/>
    <property type="evidence" value="ECO:0007669"/>
    <property type="project" value="TreeGrafter"/>
</dbReference>
<dbReference type="InterPro" id="IPR041664">
    <property type="entry name" value="AAA_16"/>
</dbReference>
<protein>
    <submittedName>
        <fullName evidence="5">DNA-binding NarL/FixJ family response regulator</fullName>
    </submittedName>
</protein>
<comment type="caution">
    <text evidence="5">The sequence shown here is derived from an EMBL/GenBank/DDBJ whole genome shotgun (WGS) entry which is preliminary data.</text>
</comment>
<keyword evidence="2" id="KW-0067">ATP-binding</keyword>
<accession>A0AAE3ZXI6</accession>
<evidence type="ECO:0000256" key="1">
    <source>
        <dbReference type="ARBA" id="ARBA00022741"/>
    </source>
</evidence>
<keyword evidence="1" id="KW-0547">Nucleotide-binding</keyword>
<dbReference type="InterPro" id="IPR027417">
    <property type="entry name" value="P-loop_NTPase"/>
</dbReference>
<sequence length="911" mass="95776">MTTPIDPAGYALTLLTGPQGIGRSRALRAVRDATAAAGRRVLELRLSPEDRHEPWYLAGRLLTALTPAPAGQVARARPGSAAPAVTGPAARAGTGAAARARTGVVEPPAAALTRALRAHPGLTVLVDDAQWADPESATALLGALPDVARTPVRWVATLRTGPPPAPGPAATFARLRAAGLAQAVPLRPLSPAESDALLLRLLGAAPDDTLRTVLRRFGRGRPAALIAAVEGYRDLVRVVDRRAYLTDPTAAPRLPDGHALLRPVHDLPAETRAVARALAVLDVLEGDVPALIGAACDLPVPRVHAHLAALRDEGLAREHRRGWRIATAPLAVALTGALGPFERRRLARVAVEAIRRGEAVSGRPGFLPDQVAAAGTLLDPEPARLLLRAHAVAATGRAPEAAARWWAGVARLSDDPGDRAEAEQARAVADLLLGRYDATRAAMRRQLADHAVLPPMVRQQAEQLALIGARAARDTDEVRRTARGEPGWPGGPRPTPVTRAGALTMLDRWTEATRVLTAAAPSATAAENVAAENAVVQIAAVTGVLPTGVLRTGIRHTGVREPARPEPDAPPAWTRRHRAGTAMNRFRLAAIAGDLTGAERALADADLTADVLSPPDRTLHRWRAGRWDEALDGARFSIATDLTLVFHPSQSTLHRVAAEVLLARGWPARARVLLDNARADAAPLPHLLAPATAELEWIVGDPAAAARTIDAALAEAAELGVVIGVDELRLAATELAAARGDASAATAAALAVPAPDSAAGELRAATAAMIAHRDAARADAVLTLARRTGQPYELARTIERVVRWTGRRPELLAEAYDLLGALGAILHRSRIRQAMRDHGVTVPGRAETLAESERLLAALVAEGLSNRELAAATQSSAKSVEGRLSRLFTRTGYRSRAELAAAVLNGDHRIG</sequence>
<dbReference type="GO" id="GO:0006355">
    <property type="term" value="P:regulation of DNA-templated transcription"/>
    <property type="evidence" value="ECO:0007669"/>
    <property type="project" value="InterPro"/>
</dbReference>
<organism evidence="5 6">
    <name type="scientific">Catenuloplanes niger</name>
    <dbReference type="NCBI Taxonomy" id="587534"/>
    <lineage>
        <taxon>Bacteria</taxon>
        <taxon>Bacillati</taxon>
        <taxon>Actinomycetota</taxon>
        <taxon>Actinomycetes</taxon>
        <taxon>Micromonosporales</taxon>
        <taxon>Micromonosporaceae</taxon>
        <taxon>Catenuloplanes</taxon>
    </lineage>
</organism>
<dbReference type="AlphaFoldDB" id="A0AAE3ZXI6"/>
<dbReference type="GO" id="GO:0005524">
    <property type="term" value="F:ATP binding"/>
    <property type="evidence" value="ECO:0007669"/>
    <property type="project" value="UniProtKB-KW"/>
</dbReference>
<dbReference type="Gene3D" id="1.10.10.10">
    <property type="entry name" value="Winged helix-like DNA-binding domain superfamily/Winged helix DNA-binding domain"/>
    <property type="match status" value="1"/>
</dbReference>
<reference evidence="5 6" key="1">
    <citation type="submission" date="2023-07" db="EMBL/GenBank/DDBJ databases">
        <title>Sequencing the genomes of 1000 actinobacteria strains.</title>
        <authorList>
            <person name="Klenk H.-P."/>
        </authorList>
    </citation>
    <scope>NUCLEOTIDE SEQUENCE [LARGE SCALE GENOMIC DNA]</scope>
    <source>
        <strain evidence="5 6">DSM 44711</strain>
    </source>
</reference>
<dbReference type="SMART" id="SM00421">
    <property type="entry name" value="HTH_LUXR"/>
    <property type="match status" value="1"/>
</dbReference>
<evidence type="ECO:0000256" key="3">
    <source>
        <dbReference type="SAM" id="MobiDB-lite"/>
    </source>
</evidence>
<proteinExistence type="predicted"/>
<keyword evidence="5" id="KW-0238">DNA-binding</keyword>
<dbReference type="InterPro" id="IPR036388">
    <property type="entry name" value="WH-like_DNA-bd_sf"/>
</dbReference>
<dbReference type="GO" id="GO:0004016">
    <property type="term" value="F:adenylate cyclase activity"/>
    <property type="evidence" value="ECO:0007669"/>
    <property type="project" value="TreeGrafter"/>
</dbReference>
<dbReference type="GO" id="GO:0003677">
    <property type="term" value="F:DNA binding"/>
    <property type="evidence" value="ECO:0007669"/>
    <property type="project" value="UniProtKB-KW"/>
</dbReference>
<feature type="region of interest" description="Disordered" evidence="3">
    <location>
        <begin position="475"/>
        <end position="497"/>
    </location>
</feature>
<evidence type="ECO:0000259" key="4">
    <source>
        <dbReference type="SMART" id="SM00421"/>
    </source>
</evidence>
<name>A0AAE3ZXI6_9ACTN</name>
<feature type="domain" description="HTH luxR-type" evidence="4">
    <location>
        <begin position="846"/>
        <end position="903"/>
    </location>
</feature>
<evidence type="ECO:0000256" key="2">
    <source>
        <dbReference type="ARBA" id="ARBA00022840"/>
    </source>
</evidence>
<dbReference type="Proteomes" id="UP001183629">
    <property type="component" value="Unassembled WGS sequence"/>
</dbReference>
<dbReference type="InterPro" id="IPR016032">
    <property type="entry name" value="Sig_transdc_resp-reg_C-effctor"/>
</dbReference>
<dbReference type="PANTHER" id="PTHR16305:SF28">
    <property type="entry name" value="GUANYLATE CYCLASE DOMAIN-CONTAINING PROTEIN"/>
    <property type="match status" value="1"/>
</dbReference>
<dbReference type="PANTHER" id="PTHR16305">
    <property type="entry name" value="TESTICULAR SOLUBLE ADENYLYL CYCLASE"/>
    <property type="match status" value="1"/>
</dbReference>
<evidence type="ECO:0000313" key="6">
    <source>
        <dbReference type="Proteomes" id="UP001183629"/>
    </source>
</evidence>
<evidence type="ECO:0000313" key="5">
    <source>
        <dbReference type="EMBL" id="MDR7325943.1"/>
    </source>
</evidence>
<dbReference type="SUPFAM" id="SSF52540">
    <property type="entry name" value="P-loop containing nucleoside triphosphate hydrolases"/>
    <property type="match status" value="1"/>
</dbReference>
<dbReference type="SUPFAM" id="SSF46894">
    <property type="entry name" value="C-terminal effector domain of the bipartite response regulators"/>
    <property type="match status" value="1"/>
</dbReference>
<dbReference type="RefSeq" id="WP_310421065.1">
    <property type="nucleotide sequence ID" value="NZ_JAVDYC010000001.1"/>
</dbReference>
<keyword evidence="6" id="KW-1185">Reference proteome</keyword>